<feature type="transmembrane region" description="Helical" evidence="11">
    <location>
        <begin position="237"/>
        <end position="263"/>
    </location>
</feature>
<evidence type="ECO:0000256" key="1">
    <source>
        <dbReference type="ARBA" id="ARBA00004651"/>
    </source>
</evidence>
<keyword evidence="2" id="KW-1003">Cell membrane</keyword>
<evidence type="ECO:0000313" key="13">
    <source>
        <dbReference type="EMBL" id="CAH3157770.1"/>
    </source>
</evidence>
<comment type="caution">
    <text evidence="13">The sequence shown here is derived from an EMBL/GenBank/DDBJ whole genome shotgun (WGS) entry which is preliminary data.</text>
</comment>
<evidence type="ECO:0000256" key="11">
    <source>
        <dbReference type="SAM" id="Phobius"/>
    </source>
</evidence>
<evidence type="ECO:0000256" key="5">
    <source>
        <dbReference type="ARBA" id="ARBA00023040"/>
    </source>
</evidence>
<dbReference type="InterPro" id="IPR017452">
    <property type="entry name" value="GPCR_Rhodpsn_7TM"/>
</dbReference>
<evidence type="ECO:0000256" key="4">
    <source>
        <dbReference type="ARBA" id="ARBA00022989"/>
    </source>
</evidence>
<dbReference type="PROSITE" id="PS00237">
    <property type="entry name" value="G_PROTEIN_RECEP_F1_1"/>
    <property type="match status" value="1"/>
</dbReference>
<comment type="subcellular location">
    <subcellularLocation>
        <location evidence="1">Cell membrane</location>
        <topology evidence="1">Multi-pass membrane protein</topology>
    </subcellularLocation>
</comment>
<evidence type="ECO:0000256" key="9">
    <source>
        <dbReference type="ARBA" id="ARBA00023224"/>
    </source>
</evidence>
<feature type="non-terminal residue" evidence="13">
    <location>
        <position position="1"/>
    </location>
</feature>
<evidence type="ECO:0000256" key="3">
    <source>
        <dbReference type="ARBA" id="ARBA00022692"/>
    </source>
</evidence>
<accession>A0AAU9XVF7</accession>
<dbReference type="Pfam" id="PF00001">
    <property type="entry name" value="7tm_1"/>
    <property type="match status" value="1"/>
</dbReference>
<feature type="non-terminal residue" evidence="13">
    <location>
        <position position="320"/>
    </location>
</feature>
<organism evidence="13 14">
    <name type="scientific">Pocillopora meandrina</name>
    <dbReference type="NCBI Taxonomy" id="46732"/>
    <lineage>
        <taxon>Eukaryota</taxon>
        <taxon>Metazoa</taxon>
        <taxon>Cnidaria</taxon>
        <taxon>Anthozoa</taxon>
        <taxon>Hexacorallia</taxon>
        <taxon>Scleractinia</taxon>
        <taxon>Astrocoeniina</taxon>
        <taxon>Pocilloporidae</taxon>
        <taxon>Pocillopora</taxon>
    </lineage>
</organism>
<dbReference type="AlphaFoldDB" id="A0AAU9XVF7"/>
<keyword evidence="4 11" id="KW-1133">Transmembrane helix</keyword>
<keyword evidence="9 10" id="KW-0807">Transducer</keyword>
<dbReference type="Gene3D" id="1.20.1070.10">
    <property type="entry name" value="Rhodopsin 7-helix transmembrane proteins"/>
    <property type="match status" value="1"/>
</dbReference>
<evidence type="ECO:0000256" key="8">
    <source>
        <dbReference type="ARBA" id="ARBA00023180"/>
    </source>
</evidence>
<dbReference type="InterPro" id="IPR000276">
    <property type="entry name" value="GPCR_Rhodpsn"/>
</dbReference>
<feature type="transmembrane region" description="Helical" evidence="11">
    <location>
        <begin position="28"/>
        <end position="52"/>
    </location>
</feature>
<sequence>STSASRSVFLCQKLPSIIWDLTHTTFPWILVFITSIASPIITFLNATVIVALKKRRELKKQSNILLCSMAFTDLLTGAITMPLSATTVVLMLSQVSLEHICTLDSLVTKPIIFLMSLSSLFHLTAIAWERYMAIKCGMEYKSKVTESLLKKFALTAWVLPFFKQGLTVIIVAVSISEKFLGIGILVEAVVVLGCSIAIAYFYFKVLLGVQRQKKNKTSQVSVLLNVKLESKIATTTGLVTAALLFSFVFSVVIVVLGSFSPIFRMNSTFQLAELVLQLNSLLNPILYCYSDRRFKNAVQELLGLKKTQKFQPTFHANRCL</sequence>
<dbReference type="PRINTS" id="PR00237">
    <property type="entry name" value="GPCRRHODOPSN"/>
</dbReference>
<dbReference type="EMBL" id="CALNXJ010000065">
    <property type="protein sequence ID" value="CAH3157770.1"/>
    <property type="molecule type" value="Genomic_DNA"/>
</dbReference>
<gene>
    <name evidence="13" type="ORF">PMEA_00030159</name>
</gene>
<reference evidence="13 14" key="1">
    <citation type="submission" date="2022-05" db="EMBL/GenBank/DDBJ databases">
        <authorList>
            <consortium name="Genoscope - CEA"/>
            <person name="William W."/>
        </authorList>
    </citation>
    <scope>NUCLEOTIDE SEQUENCE [LARGE SCALE GENOMIC DNA]</scope>
</reference>
<keyword evidence="3 10" id="KW-0812">Transmembrane</keyword>
<dbReference type="CDD" id="cd00637">
    <property type="entry name" value="7tm_classA_rhodopsin-like"/>
    <property type="match status" value="1"/>
</dbReference>
<keyword evidence="5 10" id="KW-0297">G-protein coupled receptor</keyword>
<name>A0AAU9XVF7_9CNID</name>
<comment type="similarity">
    <text evidence="10">Belongs to the G-protein coupled receptor 1 family.</text>
</comment>
<dbReference type="GO" id="GO:0005886">
    <property type="term" value="C:plasma membrane"/>
    <property type="evidence" value="ECO:0007669"/>
    <property type="project" value="UniProtKB-SubCell"/>
</dbReference>
<feature type="transmembrane region" description="Helical" evidence="11">
    <location>
        <begin position="111"/>
        <end position="131"/>
    </location>
</feature>
<keyword evidence="14" id="KW-1185">Reference proteome</keyword>
<feature type="domain" description="G-protein coupled receptors family 1 profile" evidence="12">
    <location>
        <begin position="44"/>
        <end position="287"/>
    </location>
</feature>
<dbReference type="GO" id="GO:0004930">
    <property type="term" value="F:G protein-coupled receptor activity"/>
    <property type="evidence" value="ECO:0007669"/>
    <property type="project" value="UniProtKB-KW"/>
</dbReference>
<protein>
    <recommendedName>
        <fullName evidence="12">G-protein coupled receptors family 1 profile domain-containing protein</fullName>
    </recommendedName>
</protein>
<feature type="transmembrane region" description="Helical" evidence="11">
    <location>
        <begin position="64"/>
        <end position="91"/>
    </location>
</feature>
<proteinExistence type="inferred from homology"/>
<evidence type="ECO:0000256" key="2">
    <source>
        <dbReference type="ARBA" id="ARBA00022475"/>
    </source>
</evidence>
<keyword evidence="6 11" id="KW-0472">Membrane</keyword>
<evidence type="ECO:0000313" key="14">
    <source>
        <dbReference type="Proteomes" id="UP001159428"/>
    </source>
</evidence>
<keyword evidence="8" id="KW-0325">Glycoprotein</keyword>
<evidence type="ECO:0000259" key="12">
    <source>
        <dbReference type="PROSITE" id="PS50262"/>
    </source>
</evidence>
<keyword evidence="7 10" id="KW-0675">Receptor</keyword>
<dbReference type="Proteomes" id="UP001159428">
    <property type="component" value="Unassembled WGS sequence"/>
</dbReference>
<dbReference type="PANTHER" id="PTHR24246:SF27">
    <property type="entry name" value="ADENOSINE RECEPTOR, ISOFORM A"/>
    <property type="match status" value="1"/>
</dbReference>
<dbReference type="PANTHER" id="PTHR24246">
    <property type="entry name" value="OLFACTORY RECEPTOR AND ADENOSINE RECEPTOR"/>
    <property type="match status" value="1"/>
</dbReference>
<evidence type="ECO:0000256" key="10">
    <source>
        <dbReference type="RuleBase" id="RU000688"/>
    </source>
</evidence>
<dbReference type="SUPFAM" id="SSF81321">
    <property type="entry name" value="Family A G protein-coupled receptor-like"/>
    <property type="match status" value="1"/>
</dbReference>
<feature type="transmembrane region" description="Helical" evidence="11">
    <location>
        <begin position="152"/>
        <end position="173"/>
    </location>
</feature>
<feature type="transmembrane region" description="Helical" evidence="11">
    <location>
        <begin position="179"/>
        <end position="203"/>
    </location>
</feature>
<evidence type="ECO:0000256" key="6">
    <source>
        <dbReference type="ARBA" id="ARBA00023136"/>
    </source>
</evidence>
<evidence type="ECO:0000256" key="7">
    <source>
        <dbReference type="ARBA" id="ARBA00023170"/>
    </source>
</evidence>
<dbReference type="PROSITE" id="PS50262">
    <property type="entry name" value="G_PROTEIN_RECEP_F1_2"/>
    <property type="match status" value="1"/>
</dbReference>